<protein>
    <submittedName>
        <fullName evidence="2">13128_t:CDS:1</fullName>
    </submittedName>
</protein>
<dbReference type="EMBL" id="CAMKVN010006910">
    <property type="protein sequence ID" value="CAI2190882.1"/>
    <property type="molecule type" value="Genomic_DNA"/>
</dbReference>
<evidence type="ECO:0000313" key="3">
    <source>
        <dbReference type="Proteomes" id="UP001153678"/>
    </source>
</evidence>
<dbReference type="Proteomes" id="UP001153678">
    <property type="component" value="Unassembled WGS sequence"/>
</dbReference>
<accession>A0A9W4X6W0</accession>
<proteinExistence type="predicted"/>
<comment type="caution">
    <text evidence="2">The sequence shown here is derived from an EMBL/GenBank/DDBJ whole genome shotgun (WGS) entry which is preliminary data.</text>
</comment>
<gene>
    <name evidence="2" type="ORF">FWILDA_LOCUS14797</name>
</gene>
<sequence>MAILSGKLAGIILPIDYFGVHLDSQGKVIDLKLAAQNFHYSGEALCEIWRPKNCKRVWFDNITIEEMLEGFIGYSNDLASEYSEIELELKNEELETKVEEFDDEHQMFEIVLKYDVVMEKLLD</sequence>
<evidence type="ECO:0000256" key="1">
    <source>
        <dbReference type="SAM" id="Coils"/>
    </source>
</evidence>
<dbReference type="AlphaFoldDB" id="A0A9W4X6W0"/>
<feature type="coiled-coil region" evidence="1">
    <location>
        <begin position="75"/>
        <end position="111"/>
    </location>
</feature>
<organism evidence="2 3">
    <name type="scientific">Funneliformis geosporum</name>
    <dbReference type="NCBI Taxonomy" id="1117311"/>
    <lineage>
        <taxon>Eukaryota</taxon>
        <taxon>Fungi</taxon>
        <taxon>Fungi incertae sedis</taxon>
        <taxon>Mucoromycota</taxon>
        <taxon>Glomeromycotina</taxon>
        <taxon>Glomeromycetes</taxon>
        <taxon>Glomerales</taxon>
        <taxon>Glomeraceae</taxon>
        <taxon>Funneliformis</taxon>
    </lineage>
</organism>
<name>A0A9W4X6W0_9GLOM</name>
<dbReference type="OrthoDB" id="2390522at2759"/>
<reference evidence="2" key="1">
    <citation type="submission" date="2022-08" db="EMBL/GenBank/DDBJ databases">
        <authorList>
            <person name="Kallberg Y."/>
            <person name="Tangrot J."/>
            <person name="Rosling A."/>
        </authorList>
    </citation>
    <scope>NUCLEOTIDE SEQUENCE</scope>
    <source>
        <strain evidence="2">Wild A</strain>
    </source>
</reference>
<evidence type="ECO:0000313" key="2">
    <source>
        <dbReference type="EMBL" id="CAI2190882.1"/>
    </source>
</evidence>
<keyword evidence="1" id="KW-0175">Coiled coil</keyword>
<keyword evidence="3" id="KW-1185">Reference proteome</keyword>